<proteinExistence type="predicted"/>
<dbReference type="Proteomes" id="UP000318199">
    <property type="component" value="Unassembled WGS sequence"/>
</dbReference>
<evidence type="ECO:0000313" key="2">
    <source>
        <dbReference type="EMBL" id="TWO69912.1"/>
    </source>
</evidence>
<dbReference type="RefSeq" id="WP_145894108.1">
    <property type="nucleotide sequence ID" value="NZ_VOBQ01000013.1"/>
</dbReference>
<dbReference type="EMBL" id="VOBQ01000013">
    <property type="protein sequence ID" value="TWO69912.1"/>
    <property type="molecule type" value="Genomic_DNA"/>
</dbReference>
<feature type="compositionally biased region" description="Low complexity" evidence="1">
    <location>
        <begin position="38"/>
        <end position="50"/>
    </location>
</feature>
<name>A0A562ZMU6_9BURK</name>
<gene>
    <name evidence="2" type="ORF">FN976_16300</name>
</gene>
<dbReference type="AlphaFoldDB" id="A0A562ZMU6"/>
<keyword evidence="3" id="KW-1185">Reference proteome</keyword>
<protein>
    <submittedName>
        <fullName evidence="2">Uncharacterized protein</fullName>
    </submittedName>
</protein>
<feature type="region of interest" description="Disordered" evidence="1">
    <location>
        <begin position="25"/>
        <end position="68"/>
    </location>
</feature>
<evidence type="ECO:0000256" key="1">
    <source>
        <dbReference type="SAM" id="MobiDB-lite"/>
    </source>
</evidence>
<organism evidence="2 3">
    <name type="scientific">Caenimonas sedimenti</name>
    <dbReference type="NCBI Taxonomy" id="2596921"/>
    <lineage>
        <taxon>Bacteria</taxon>
        <taxon>Pseudomonadati</taxon>
        <taxon>Pseudomonadota</taxon>
        <taxon>Betaproteobacteria</taxon>
        <taxon>Burkholderiales</taxon>
        <taxon>Comamonadaceae</taxon>
        <taxon>Caenimonas</taxon>
    </lineage>
</organism>
<reference evidence="2 3" key="1">
    <citation type="submission" date="2019-07" db="EMBL/GenBank/DDBJ databases">
        <title>Caenimonas sedimenti sp. nov., isolated from activated sludge.</title>
        <authorList>
            <person name="Xu J."/>
        </authorList>
    </citation>
    <scope>NUCLEOTIDE SEQUENCE [LARGE SCALE GENOMIC DNA]</scope>
    <source>
        <strain evidence="2 3">HX-9-20</strain>
    </source>
</reference>
<sequence length="68" mass="7089">MLGKLIAFAISSGLAKKAWDHYQATSRGRGNVSDVKARPVAAAKPRAASTKAKKAPASRSRKAARPSA</sequence>
<accession>A0A562ZMU6</accession>
<comment type="caution">
    <text evidence="2">The sequence shown here is derived from an EMBL/GenBank/DDBJ whole genome shotgun (WGS) entry which is preliminary data.</text>
</comment>
<evidence type="ECO:0000313" key="3">
    <source>
        <dbReference type="Proteomes" id="UP000318199"/>
    </source>
</evidence>
<feature type="compositionally biased region" description="Basic residues" evidence="1">
    <location>
        <begin position="51"/>
        <end position="68"/>
    </location>
</feature>